<keyword evidence="5" id="KW-0472">Membrane</keyword>
<proteinExistence type="predicted"/>
<keyword evidence="3" id="KW-0997">Cell inner membrane</keyword>
<dbReference type="GO" id="GO:0016746">
    <property type="term" value="F:acyltransferase activity"/>
    <property type="evidence" value="ECO:0007669"/>
    <property type="project" value="UniProtKB-KW"/>
</dbReference>
<dbReference type="PANTHER" id="PTHR30606:SF10">
    <property type="entry name" value="PHOSPHATIDYLINOSITOL MANNOSIDE ACYLTRANSFERASE"/>
    <property type="match status" value="1"/>
</dbReference>
<dbReference type="NCBIfam" id="NF005919">
    <property type="entry name" value="PRK07920.1"/>
    <property type="match status" value="1"/>
</dbReference>
<evidence type="ECO:0000313" key="8">
    <source>
        <dbReference type="EMBL" id="SVA75897.1"/>
    </source>
</evidence>
<evidence type="ECO:0000256" key="3">
    <source>
        <dbReference type="ARBA" id="ARBA00022519"/>
    </source>
</evidence>
<evidence type="ECO:0000256" key="5">
    <source>
        <dbReference type="ARBA" id="ARBA00023136"/>
    </source>
</evidence>
<dbReference type="GO" id="GO:0005886">
    <property type="term" value="C:plasma membrane"/>
    <property type="evidence" value="ECO:0007669"/>
    <property type="project" value="UniProtKB-SubCell"/>
</dbReference>
<evidence type="ECO:0000256" key="4">
    <source>
        <dbReference type="ARBA" id="ARBA00022679"/>
    </source>
</evidence>
<evidence type="ECO:0000256" key="2">
    <source>
        <dbReference type="ARBA" id="ARBA00022475"/>
    </source>
</evidence>
<evidence type="ECO:0000256" key="7">
    <source>
        <dbReference type="SAM" id="MobiDB-lite"/>
    </source>
</evidence>
<dbReference type="GO" id="GO:0008610">
    <property type="term" value="P:lipid biosynthetic process"/>
    <property type="evidence" value="ECO:0007669"/>
    <property type="project" value="UniProtKB-ARBA"/>
</dbReference>
<accession>A0A381YHJ3</accession>
<sequence>MTPRIVAGYRLASALARIVPARPGAAVARAIGRLVGRLDGDRRRIVERNLRRVRPDGPTGPELRRSVDEVFASYADYYFHSFRLPAMTPAQVVDGFSEEGYERIAEALRAGNGAILALPHMGSWEWAAYWLVLHHEVPVGCVVEALEPPELFEWYRSFRTSIGIKVVGLGPSAGTEVLAMLRENRAVCLPSDRHVGGAGVEVEFFGEQTTLPAGLATLALRTGAALLPIAVYDHPGGCHGVVRPAIPAERQGRFRDDVARVTQHLASEMEVLIARAPEQWHLLQPNWPSDQVIAGGPEPDAVPGADG</sequence>
<organism evidence="8">
    <name type="scientific">marine metagenome</name>
    <dbReference type="NCBI Taxonomy" id="408172"/>
    <lineage>
        <taxon>unclassified sequences</taxon>
        <taxon>metagenomes</taxon>
        <taxon>ecological metagenomes</taxon>
    </lineage>
</organism>
<feature type="region of interest" description="Disordered" evidence="7">
    <location>
        <begin position="288"/>
        <end position="307"/>
    </location>
</feature>
<evidence type="ECO:0000256" key="6">
    <source>
        <dbReference type="ARBA" id="ARBA00023315"/>
    </source>
</evidence>
<keyword evidence="2" id="KW-1003">Cell membrane</keyword>
<keyword evidence="6" id="KW-0012">Acyltransferase</keyword>
<keyword evidence="4" id="KW-0808">Transferase</keyword>
<protein>
    <recommendedName>
        <fullName evidence="9">Phosphatidylinositol mannoside acyltransferase</fullName>
    </recommendedName>
</protein>
<dbReference type="AlphaFoldDB" id="A0A381YHJ3"/>
<dbReference type="InterPro" id="IPR004960">
    <property type="entry name" value="LipA_acyltrans"/>
</dbReference>
<dbReference type="GO" id="GO:1901137">
    <property type="term" value="P:carbohydrate derivative biosynthetic process"/>
    <property type="evidence" value="ECO:0007669"/>
    <property type="project" value="UniProtKB-ARBA"/>
</dbReference>
<evidence type="ECO:0000256" key="1">
    <source>
        <dbReference type="ARBA" id="ARBA00004533"/>
    </source>
</evidence>
<dbReference type="Pfam" id="PF03279">
    <property type="entry name" value="Lip_A_acyltrans"/>
    <property type="match status" value="1"/>
</dbReference>
<comment type="subcellular location">
    <subcellularLocation>
        <location evidence="1">Cell inner membrane</location>
    </subcellularLocation>
</comment>
<gene>
    <name evidence="8" type="ORF">METZ01_LOCUS128751</name>
</gene>
<dbReference type="EMBL" id="UINC01018139">
    <property type="protein sequence ID" value="SVA75897.1"/>
    <property type="molecule type" value="Genomic_DNA"/>
</dbReference>
<evidence type="ECO:0008006" key="9">
    <source>
        <dbReference type="Google" id="ProtNLM"/>
    </source>
</evidence>
<reference evidence="8" key="1">
    <citation type="submission" date="2018-05" db="EMBL/GenBank/DDBJ databases">
        <authorList>
            <person name="Lanie J.A."/>
            <person name="Ng W.-L."/>
            <person name="Kazmierczak K.M."/>
            <person name="Andrzejewski T.M."/>
            <person name="Davidsen T.M."/>
            <person name="Wayne K.J."/>
            <person name="Tettelin H."/>
            <person name="Glass J.I."/>
            <person name="Rusch D."/>
            <person name="Podicherti R."/>
            <person name="Tsui H.-C.T."/>
            <person name="Winkler M.E."/>
        </authorList>
    </citation>
    <scope>NUCLEOTIDE SEQUENCE</scope>
</reference>
<name>A0A381YHJ3_9ZZZZ</name>
<dbReference type="PANTHER" id="PTHR30606">
    <property type="entry name" value="LIPID A BIOSYNTHESIS LAUROYL ACYLTRANSFERASE"/>
    <property type="match status" value="1"/>
</dbReference>
<dbReference type="CDD" id="cd07984">
    <property type="entry name" value="LPLAT_LABLAT-like"/>
    <property type="match status" value="1"/>
</dbReference>